<name>A0ABY7NJF5_9SPHN</name>
<sequence>MDVTDLRVALFSGNYNYVRDGANQALNRLVEYLLRKGAAVRIYSPKVSQPAFDHVGDLIGVPAIPLPGRAEYRAPILLTPGVKKDIHRFKPNIIHVASPEVLGHAAVRHARKNKLPVVASVHTRFETYPRYYGFAFLEGLVEAGLRRFYRRCDAIFAPSESMAQLLREQRMNFDVGIWSRGVERDIFSPERRDLDWRRGLGIADDEVAVGYIGRLVMEKGLDVFADTIDQLVRRGVKHRVLIVGDGPAREWFEKRLPDDAVFAGFQGGKDLGRAAASMDVLFNPSVTETFGNVTLEAMSAGIPVVAADATGSQSLVEPGITGELVRPGAIHFFADALGRYVQNDELRHSAGHAGRIASRAYEWDKVNQALVDQYLRIERQRQRGIAGTPPMQRVPWPGSRRS</sequence>
<dbReference type="SUPFAM" id="SSF53756">
    <property type="entry name" value="UDP-Glycosyltransferase/glycogen phosphorylase"/>
    <property type="match status" value="1"/>
</dbReference>
<feature type="domain" description="Glycosyltransferase subfamily 4-like N-terminal" evidence="2">
    <location>
        <begin position="20"/>
        <end position="184"/>
    </location>
</feature>
<protein>
    <submittedName>
        <fullName evidence="3">Glycosyltransferase family 1 protein</fullName>
    </submittedName>
</protein>
<dbReference type="Proteomes" id="UP001210865">
    <property type="component" value="Chromosome"/>
</dbReference>
<dbReference type="Pfam" id="PF13692">
    <property type="entry name" value="Glyco_trans_1_4"/>
    <property type="match status" value="1"/>
</dbReference>
<dbReference type="InterPro" id="IPR028098">
    <property type="entry name" value="Glyco_trans_4-like_N"/>
</dbReference>
<dbReference type="CDD" id="cd03814">
    <property type="entry name" value="GT4-like"/>
    <property type="match status" value="1"/>
</dbReference>
<evidence type="ECO:0000256" key="1">
    <source>
        <dbReference type="SAM" id="MobiDB-lite"/>
    </source>
</evidence>
<dbReference type="InterPro" id="IPR050194">
    <property type="entry name" value="Glycosyltransferase_grp1"/>
</dbReference>
<reference evidence="3 4" key="1">
    <citation type="submission" date="2022-12" db="EMBL/GenBank/DDBJ databases">
        <title>Sphingomonas abieness sp. nov., an endophytic bacterium isolated from Abies koreana.</title>
        <authorList>
            <person name="Jiang L."/>
            <person name="Lee J."/>
        </authorList>
    </citation>
    <scope>NUCLEOTIDE SEQUENCE [LARGE SCALE GENOMIC DNA]</scope>
    <source>
        <strain evidence="4">PAMB 00755</strain>
    </source>
</reference>
<dbReference type="PANTHER" id="PTHR45947:SF3">
    <property type="entry name" value="SULFOQUINOVOSYL TRANSFERASE SQD2"/>
    <property type="match status" value="1"/>
</dbReference>
<dbReference type="Pfam" id="PF13439">
    <property type="entry name" value="Glyco_transf_4"/>
    <property type="match status" value="1"/>
</dbReference>
<dbReference type="PANTHER" id="PTHR45947">
    <property type="entry name" value="SULFOQUINOVOSYL TRANSFERASE SQD2"/>
    <property type="match status" value="1"/>
</dbReference>
<dbReference type="Gene3D" id="3.40.50.2000">
    <property type="entry name" value="Glycogen Phosphorylase B"/>
    <property type="match status" value="2"/>
</dbReference>
<evidence type="ECO:0000259" key="2">
    <source>
        <dbReference type="Pfam" id="PF13439"/>
    </source>
</evidence>
<dbReference type="RefSeq" id="WP_270076318.1">
    <property type="nucleotide sequence ID" value="NZ_CP115174.1"/>
</dbReference>
<keyword evidence="4" id="KW-1185">Reference proteome</keyword>
<proteinExistence type="predicted"/>
<gene>
    <name evidence="3" type="ORF">PBT88_16040</name>
</gene>
<evidence type="ECO:0000313" key="3">
    <source>
        <dbReference type="EMBL" id="WBO21670.1"/>
    </source>
</evidence>
<evidence type="ECO:0000313" key="4">
    <source>
        <dbReference type="Proteomes" id="UP001210865"/>
    </source>
</evidence>
<accession>A0ABY7NJF5</accession>
<feature type="region of interest" description="Disordered" evidence="1">
    <location>
        <begin position="382"/>
        <end position="402"/>
    </location>
</feature>
<organism evidence="3 4">
    <name type="scientific">Sphingomonas abietis</name>
    <dbReference type="NCBI Taxonomy" id="3012344"/>
    <lineage>
        <taxon>Bacteria</taxon>
        <taxon>Pseudomonadati</taxon>
        <taxon>Pseudomonadota</taxon>
        <taxon>Alphaproteobacteria</taxon>
        <taxon>Sphingomonadales</taxon>
        <taxon>Sphingomonadaceae</taxon>
        <taxon>Sphingomonas</taxon>
    </lineage>
</organism>
<dbReference type="EMBL" id="CP115174">
    <property type="protein sequence ID" value="WBO21670.1"/>
    <property type="molecule type" value="Genomic_DNA"/>
</dbReference>